<organism evidence="2 3">
    <name type="scientific">Xylaria multiplex</name>
    <dbReference type="NCBI Taxonomy" id="323545"/>
    <lineage>
        <taxon>Eukaryota</taxon>
        <taxon>Fungi</taxon>
        <taxon>Dikarya</taxon>
        <taxon>Ascomycota</taxon>
        <taxon>Pezizomycotina</taxon>
        <taxon>Sordariomycetes</taxon>
        <taxon>Xylariomycetidae</taxon>
        <taxon>Xylariales</taxon>
        <taxon>Xylariaceae</taxon>
        <taxon>Xylaria</taxon>
    </lineage>
</organism>
<dbReference type="EMBL" id="WUBL01000045">
    <property type="protein sequence ID" value="KAF2968854.1"/>
    <property type="molecule type" value="Genomic_DNA"/>
</dbReference>
<evidence type="ECO:0000313" key="3">
    <source>
        <dbReference type="Proteomes" id="UP000481858"/>
    </source>
</evidence>
<dbReference type="OrthoDB" id="3540583at2759"/>
<comment type="caution">
    <text evidence="2">The sequence shown here is derived from an EMBL/GenBank/DDBJ whole genome shotgun (WGS) entry which is preliminary data.</text>
</comment>
<dbReference type="CDD" id="cd22744">
    <property type="entry name" value="OTU"/>
    <property type="match status" value="1"/>
</dbReference>
<dbReference type="Proteomes" id="UP000481858">
    <property type="component" value="Unassembled WGS sequence"/>
</dbReference>
<sequence>MEHDANGTGSTVNSGQLPVITDYGPQSPLFEPITGIKRDFGSTFPCFSPNRGVKRFRSNSPVCPAESQCENNNEALDGNAITIDKFPNGETRGFEFCKTEQVQLMSPLHSVFQRTSGTKSNELDANETPHPNNVEHTSEGSLNGTRLYIEIIKQNCPNTSIDPDTTKCFINDIMNIMALNNLATPEEIARIRDIFFPSDTAPTLRVKLGVDQVVSQTSTSPTRSLLPPSFRSTIALPTTVASSKLQNKSTQTQPTEFHPHTDVPGVPVTRRHPLSDIELWARELESVRRPQPLIAGTYTTVNVPLRETIGRPKLSSNGVTTSPFNGTNNNHKHIPQPRFVPSLTSCSGTIINHDYARERGDVIDLVESSDDDSNAVPTHSSRFVGGGNLIYAEHRVGCDPGGYDIEKPIRGQEYRFNWDSRSVDDLDNYELDETDENNQNETDIYSSQSMDSMRRYGNHDNIDYQDGNGQNEPHCAEQHYSCGSPTRAQRGGLYNTRRIGVGGNYLVQPHQENPHNHAGKRYIRDEPETPSFYGYNVDARSTNEADRALRYQDRFNDVGEIPGPKSGLRLNLDKYTHDIGSDVMGLERHINRVIRKTFYASETLDEEQALQEGWTNQPTKLFKGFPLVEEVGFVAFSNQAKPQGDCYWRALAYILHGKSARWDIIKADHYVYLQHVLGDKTHPRHQLYAKLNTQFFQTHGGVLRNNTRTFPFKANIWQLLHLPHSWAPGAMQQITADLYNIHLITFTYDETTNMCSEVSVRGAYNSRHVFMIFLNNCHFQPLAVNEYLSWLVPWRLLKPL</sequence>
<feature type="region of interest" description="Disordered" evidence="1">
    <location>
        <begin position="241"/>
        <end position="269"/>
    </location>
</feature>
<reference evidence="2 3" key="1">
    <citation type="submission" date="2019-12" db="EMBL/GenBank/DDBJ databases">
        <title>Draft genome sequence of the ascomycete Xylaria multiplex DSM 110363.</title>
        <authorList>
            <person name="Buettner E."/>
            <person name="Kellner H."/>
        </authorList>
    </citation>
    <scope>NUCLEOTIDE SEQUENCE [LARGE SCALE GENOMIC DNA]</scope>
    <source>
        <strain evidence="2 3">DSM 110363</strain>
    </source>
</reference>
<gene>
    <name evidence="2" type="ORF">GQX73_g4765</name>
</gene>
<keyword evidence="3" id="KW-1185">Reference proteome</keyword>
<dbReference type="InParanoid" id="A0A7C8MYQ1"/>
<feature type="compositionally biased region" description="Polar residues" evidence="1">
    <location>
        <begin position="129"/>
        <end position="140"/>
    </location>
</feature>
<feature type="compositionally biased region" description="Polar residues" evidence="1">
    <location>
        <begin position="241"/>
        <end position="255"/>
    </location>
</feature>
<dbReference type="AlphaFoldDB" id="A0A7C8MYQ1"/>
<accession>A0A7C8MYQ1</accession>
<name>A0A7C8MYQ1_9PEZI</name>
<evidence type="ECO:0000313" key="2">
    <source>
        <dbReference type="EMBL" id="KAF2968854.1"/>
    </source>
</evidence>
<evidence type="ECO:0000256" key="1">
    <source>
        <dbReference type="SAM" id="MobiDB-lite"/>
    </source>
</evidence>
<protein>
    <recommendedName>
        <fullName evidence="4">OTU domain-containing protein</fullName>
    </recommendedName>
</protein>
<feature type="region of interest" description="Disordered" evidence="1">
    <location>
        <begin position="453"/>
        <end position="491"/>
    </location>
</feature>
<feature type="region of interest" description="Disordered" evidence="1">
    <location>
        <begin position="116"/>
        <end position="140"/>
    </location>
</feature>
<proteinExistence type="predicted"/>
<feature type="region of interest" description="Disordered" evidence="1">
    <location>
        <begin position="509"/>
        <end position="529"/>
    </location>
</feature>
<evidence type="ECO:0008006" key="4">
    <source>
        <dbReference type="Google" id="ProtNLM"/>
    </source>
</evidence>
<feature type="compositionally biased region" description="Basic and acidic residues" evidence="1">
    <location>
        <begin position="453"/>
        <end position="462"/>
    </location>
</feature>